<dbReference type="EMBL" id="FOXV01000006">
    <property type="protein sequence ID" value="SFQ46734.1"/>
    <property type="molecule type" value="Genomic_DNA"/>
</dbReference>
<evidence type="ECO:0000313" key="3">
    <source>
        <dbReference type="Proteomes" id="UP000243106"/>
    </source>
</evidence>
<keyword evidence="1" id="KW-0732">Signal</keyword>
<keyword evidence="3" id="KW-1185">Reference proteome</keyword>
<dbReference type="AlphaFoldDB" id="A0A1I5YR20"/>
<evidence type="ECO:0000313" key="2">
    <source>
        <dbReference type="EMBL" id="SFQ46734.1"/>
    </source>
</evidence>
<accession>A0A1I5YR20</accession>
<proteinExistence type="predicted"/>
<dbReference type="Proteomes" id="UP000243106">
    <property type="component" value="Unassembled WGS sequence"/>
</dbReference>
<feature type="signal peptide" evidence="1">
    <location>
        <begin position="1"/>
        <end position="30"/>
    </location>
</feature>
<sequence length="104" mass="11269">MKVPATVPDMKAHACLLTLMLVLAPMGAEAACYADYKAKRDNPLRLHYGVAEIPDASCSRDGAASELAPRLESAGWSLLNIVSVFGEDGLEERRDSAGQNFLRY</sequence>
<protein>
    <submittedName>
        <fullName evidence="2">Uncharacterized protein</fullName>
    </submittedName>
</protein>
<name>A0A1I5YR20_9RHOB</name>
<evidence type="ECO:0000256" key="1">
    <source>
        <dbReference type="SAM" id="SignalP"/>
    </source>
</evidence>
<reference evidence="3" key="1">
    <citation type="submission" date="2016-10" db="EMBL/GenBank/DDBJ databases">
        <authorList>
            <person name="Varghese N."/>
            <person name="Submissions S."/>
        </authorList>
    </citation>
    <scope>NUCLEOTIDE SEQUENCE [LARGE SCALE GENOMIC DNA]</scope>
    <source>
        <strain evidence="3">JCM 10271</strain>
    </source>
</reference>
<feature type="chain" id="PRO_5017385952" evidence="1">
    <location>
        <begin position="31"/>
        <end position="104"/>
    </location>
</feature>
<organism evidence="2 3">
    <name type="scientific">Roseivivax halotolerans</name>
    <dbReference type="NCBI Taxonomy" id="93684"/>
    <lineage>
        <taxon>Bacteria</taxon>
        <taxon>Pseudomonadati</taxon>
        <taxon>Pseudomonadota</taxon>
        <taxon>Alphaproteobacteria</taxon>
        <taxon>Rhodobacterales</taxon>
        <taxon>Roseobacteraceae</taxon>
        <taxon>Roseivivax</taxon>
    </lineage>
</organism>
<gene>
    <name evidence="2" type="ORF">SAMN05421853_106197</name>
</gene>
<dbReference type="STRING" id="93684.SAMN05421853_106197"/>